<keyword evidence="1" id="KW-1133">Transmembrane helix</keyword>
<accession>A0A8H7MLD2</accession>
<dbReference type="EMBL" id="RZGK01000004">
    <property type="protein sequence ID" value="KAF9699833.1"/>
    <property type="molecule type" value="Genomic_DNA"/>
</dbReference>
<dbReference type="AlphaFoldDB" id="A0A8H7MLD2"/>
<organism evidence="2 3">
    <name type="scientific">Ascochyta lentis</name>
    <dbReference type="NCBI Taxonomy" id="205686"/>
    <lineage>
        <taxon>Eukaryota</taxon>
        <taxon>Fungi</taxon>
        <taxon>Dikarya</taxon>
        <taxon>Ascomycota</taxon>
        <taxon>Pezizomycotina</taxon>
        <taxon>Dothideomycetes</taxon>
        <taxon>Pleosporomycetidae</taxon>
        <taxon>Pleosporales</taxon>
        <taxon>Pleosporineae</taxon>
        <taxon>Didymellaceae</taxon>
        <taxon>Ascochyta</taxon>
    </lineage>
</organism>
<evidence type="ECO:0000256" key="1">
    <source>
        <dbReference type="SAM" id="Phobius"/>
    </source>
</evidence>
<keyword evidence="1" id="KW-0812">Transmembrane</keyword>
<dbReference type="Proteomes" id="UP000651452">
    <property type="component" value="Unassembled WGS sequence"/>
</dbReference>
<feature type="transmembrane region" description="Helical" evidence="1">
    <location>
        <begin position="111"/>
        <end position="128"/>
    </location>
</feature>
<reference evidence="2" key="2">
    <citation type="submission" date="2020-09" db="EMBL/GenBank/DDBJ databases">
        <title>Reference genome assembly for Australian Ascochyta lentis isolate Al4.</title>
        <authorList>
            <person name="Lee R.C."/>
            <person name="Farfan-Caceres L.M."/>
            <person name="Debler J.W."/>
            <person name="Williams A.H."/>
            <person name="Henares B.M."/>
        </authorList>
    </citation>
    <scope>NUCLEOTIDE SEQUENCE</scope>
    <source>
        <strain evidence="2">Al4</strain>
    </source>
</reference>
<dbReference type="OrthoDB" id="5337308at2759"/>
<name>A0A8H7MLD2_9PLEO</name>
<evidence type="ECO:0000313" key="3">
    <source>
        <dbReference type="Proteomes" id="UP000651452"/>
    </source>
</evidence>
<proteinExistence type="predicted"/>
<sequence>MSTTKATPTTTYPFVFTTYTNPSPSAQSAYPTTYTETTWLPRVSADTRCASATAYPSIQATSAAGSTGAAASLDVTHATTSKAGLFTFLLLAVGPLEDLDLFRVAIKMKSLLVTALALLLAFVGARVVPGTDTLQGNRTLALVKSFNTSTAKEQFFDSAASINTVADQDPWTLSVARGTKLLQGMKSSDAAAATLYGLDSTAESPFDGTLTSKLLEWGYNDNTPAMQKLHDAECNMASPSGHMLSRTLLDLGLPTTPKSQGGPNECFHIEHFDSPAMTKTPTGFFPPKTNQFYTVCDTSYRATGAEHTIGINAAGGAVFALNLVSAASAARRTWGVKPTPDQLPHIRSVSDLAWAFWNRAVGATPGARVQGIKYFFVAMIINAETNRIVRRALLGLEPPREEVGAWPGHEFAMESEAGRALLGSPVGRWAGYFLMQHKRQLGGDRVIDRVRVFKSEKAGSFPYFLFYVAESGAALDVKL</sequence>
<evidence type="ECO:0000313" key="2">
    <source>
        <dbReference type="EMBL" id="KAF9699833.1"/>
    </source>
</evidence>
<keyword evidence="1" id="KW-0472">Membrane</keyword>
<gene>
    <name evidence="2" type="ORF">EKO04_002263</name>
</gene>
<reference evidence="2" key="1">
    <citation type="submission" date="2018-12" db="EMBL/GenBank/DDBJ databases">
        <authorList>
            <person name="Syme R.A."/>
            <person name="Farfan-Caceres L."/>
            <person name="Lichtenzveig J."/>
        </authorList>
    </citation>
    <scope>NUCLEOTIDE SEQUENCE</scope>
    <source>
        <strain evidence="2">Al4</strain>
    </source>
</reference>
<protein>
    <submittedName>
        <fullName evidence="2">Uncharacterized protein</fullName>
    </submittedName>
</protein>
<keyword evidence="3" id="KW-1185">Reference proteome</keyword>
<comment type="caution">
    <text evidence="2">The sequence shown here is derived from an EMBL/GenBank/DDBJ whole genome shotgun (WGS) entry which is preliminary data.</text>
</comment>